<dbReference type="Proteomes" id="UP001232148">
    <property type="component" value="Unassembled WGS sequence"/>
</dbReference>
<dbReference type="InterPro" id="IPR010730">
    <property type="entry name" value="HET"/>
</dbReference>
<proteinExistence type="predicted"/>
<dbReference type="PANTHER" id="PTHR24148">
    <property type="entry name" value="ANKYRIN REPEAT DOMAIN-CONTAINING PROTEIN 39 HOMOLOG-RELATED"/>
    <property type="match status" value="1"/>
</dbReference>
<feature type="domain" description="Heterokaryon incompatibility" evidence="1">
    <location>
        <begin position="255"/>
        <end position="404"/>
    </location>
</feature>
<reference evidence="2" key="1">
    <citation type="submission" date="2021-06" db="EMBL/GenBank/DDBJ databases">
        <title>Comparative genomics, transcriptomics and evolutionary studies reveal genomic signatures of adaptation to plant cell wall in hemibiotrophic fungi.</title>
        <authorList>
            <consortium name="DOE Joint Genome Institute"/>
            <person name="Baroncelli R."/>
            <person name="Diaz J.F."/>
            <person name="Benocci T."/>
            <person name="Peng M."/>
            <person name="Battaglia E."/>
            <person name="Haridas S."/>
            <person name="Andreopoulos W."/>
            <person name="Labutti K."/>
            <person name="Pangilinan J."/>
            <person name="Floch G.L."/>
            <person name="Makela M.R."/>
            <person name="Henrissat B."/>
            <person name="Grigoriev I.V."/>
            <person name="Crouch J.A."/>
            <person name="De Vries R.P."/>
            <person name="Sukno S.A."/>
            <person name="Thon M.R."/>
        </authorList>
    </citation>
    <scope>NUCLEOTIDE SEQUENCE</scope>
    <source>
        <strain evidence="2">MAFF235873</strain>
    </source>
</reference>
<dbReference type="EMBL" id="MU842845">
    <property type="protein sequence ID" value="KAK2031001.1"/>
    <property type="molecule type" value="Genomic_DNA"/>
</dbReference>
<evidence type="ECO:0000313" key="2">
    <source>
        <dbReference type="EMBL" id="KAK2031001.1"/>
    </source>
</evidence>
<evidence type="ECO:0000259" key="1">
    <source>
        <dbReference type="Pfam" id="PF06985"/>
    </source>
</evidence>
<dbReference type="PANTHER" id="PTHR24148:SF64">
    <property type="entry name" value="HETEROKARYON INCOMPATIBILITY DOMAIN-CONTAINING PROTEIN"/>
    <property type="match status" value="1"/>
</dbReference>
<keyword evidence="3" id="KW-1185">Reference proteome</keyword>
<accession>A0AAD9M1W4</accession>
<dbReference type="Pfam" id="PF06985">
    <property type="entry name" value="HET"/>
    <property type="match status" value="1"/>
</dbReference>
<comment type="caution">
    <text evidence="2">The sequence shown here is derived from an EMBL/GenBank/DDBJ whole genome shotgun (WGS) entry which is preliminary data.</text>
</comment>
<dbReference type="AlphaFoldDB" id="A0AAD9M1W4"/>
<evidence type="ECO:0000313" key="3">
    <source>
        <dbReference type="Proteomes" id="UP001232148"/>
    </source>
</evidence>
<dbReference type="InterPro" id="IPR052895">
    <property type="entry name" value="HetReg/Transcr_Mod"/>
</dbReference>
<name>A0AAD9M1W4_9PEZI</name>
<organism evidence="2 3">
    <name type="scientific">Colletotrichum zoysiae</name>
    <dbReference type="NCBI Taxonomy" id="1216348"/>
    <lineage>
        <taxon>Eukaryota</taxon>
        <taxon>Fungi</taxon>
        <taxon>Dikarya</taxon>
        <taxon>Ascomycota</taxon>
        <taxon>Pezizomycotina</taxon>
        <taxon>Sordariomycetes</taxon>
        <taxon>Hypocreomycetidae</taxon>
        <taxon>Glomerellales</taxon>
        <taxon>Glomerellaceae</taxon>
        <taxon>Colletotrichum</taxon>
        <taxon>Colletotrichum graminicola species complex</taxon>
    </lineage>
</organism>
<protein>
    <submittedName>
        <fullName evidence="2">HET-domain-containing protein</fullName>
    </submittedName>
</protein>
<sequence length="871" mass="98583">MARPGSLLRKELEDCWELDVPAFEYQPLNHDAQEQRFLVLHPCPGDKAAPSNHVRCSIETRPLAAAGSFIAVRDSRGYRHLQDAIEIDGKGLVVSAAAEVFLRHFRGRHLPITLWMRHICLVEFGAQEEQERYWNRNFIDSMYARATGVVSMSEIVTDLVERGIVETQFISKYSKWDKTWHYIGDEAPKLTLPTVYPIKLGGPLSNDAPVTKHNYVPLDMLVNEIRVLVVVPSEDDSAPVQAHLAHCPMVCEVAYQALSYTWGSPGTMVEMAVNGQKMLVRKNLEQALRTIRQSRAPTAIWVDAICIDQSNTAERNRQVPRMFGIYDRAFQVVCYVGGHDESTDQALDFVPNLDRPAIGMNADRQLVIGQEGNKIGPETYPKLCAALYKFLCRSYFKRIWIVQEVAISTEPLIVVDSGKAVSFGSLDAAAYNLQAMIAFNPVLRSQMAEADPELEPTDLSYERLIFVRKLFYFRHLMAGGAPMELFYRPAVRPGSPGFLEAAVLTRDFEATDERDKIFALWNLAQDKNGLEFSLDYGKSFEVVFLDFATAWARQHGSLDIIAVSEPHRSATFYERMPSWCPDWATSSSTSCMVRRERIPMRPMVRMDDLDGELYSADGGVAQLRDSNELFSFDGHVLQCRGVILDRIGEIIDSPGELPQNFRFLPPDPDTFHKIQEWPLAIHKIYENQEPSPYEDPLQAAVSMFHGDVPSAWKLRGVDPDKVDNMDNTSGDEKYKTAWHRYDCMTEKSRHIPKHRSLSIYEREPWLDVVHAVLRGRVLCITEKRYMALLPSHVAEDGSGKPWLLAILATCSVPVLLQEAEIVGGETTYRLGGACFVQGWMEGEMLERAGFTRSPAEFWFTKEGESNTLRII</sequence>
<gene>
    <name evidence="2" type="ORF">LX32DRAFT_637689</name>
</gene>